<dbReference type="GO" id="GO:0003779">
    <property type="term" value="F:actin binding"/>
    <property type="evidence" value="ECO:0007669"/>
    <property type="project" value="InterPro"/>
</dbReference>
<evidence type="ECO:0000256" key="2">
    <source>
        <dbReference type="SAM" id="Coils"/>
    </source>
</evidence>
<sequence>MALAFTNLSWWLWSGKHQKPSISNASSLNARPDSDLRESDTLKFPLFQEANVASSSRRVKRKWHSREERKFDKEYDAVLVPSDGGCFSGSESDDSDYSIGWLEPHGPEFQSDEDSDNSFAVLVTCYGRAQEKLFENSKNSKFGAIVNIQDGYSDDMEERVTNMLKIIENDGDSFAERAEMYYRKRPELIGHVEDSYRSYRALAERYNLLSREMQSANRTIAAVFPEQVQYEVDDYDDNEANNPASTSSDDAKKPCNVSKRKVPEVPPMPKKEFKNQSSLLLKRAQLNRTSSTAKAAAPPCSGLSQEEAIEEIDKIQKEILALQTERELELSAYKMSFGIGNVIDDDEARTLMAATALKSCQETLVKLQEKQEQSAQEAKVESRRVKEMIKKFSNLQGEFHSDETNLRVPTVEKETESENIDQPDTELLRKKIKKELEADSNSSLTVMQLAGRIDELVDKVVSIETAVSSQHALINVLRSEADGLQENIKTLEEEKISWKIRRS</sequence>
<dbReference type="EMBL" id="JAAGAX010000006">
    <property type="protein sequence ID" value="KAF2311735.1"/>
    <property type="molecule type" value="Genomic_DNA"/>
</dbReference>
<dbReference type="PANTHER" id="PTHR31631:SF3">
    <property type="entry name" value="PROTEIN NETWORKED 2B"/>
    <property type="match status" value="1"/>
</dbReference>
<keyword evidence="1 2" id="KW-0175">Coiled coil</keyword>
<evidence type="ECO:0000256" key="3">
    <source>
        <dbReference type="SAM" id="MobiDB-lite"/>
    </source>
</evidence>
<proteinExistence type="predicted"/>
<evidence type="ECO:0000313" key="6">
    <source>
        <dbReference type="Proteomes" id="UP000467840"/>
    </source>
</evidence>
<gene>
    <name evidence="5" type="ORF">GH714_026459</name>
</gene>
<dbReference type="InterPro" id="IPR011684">
    <property type="entry name" value="NAB"/>
</dbReference>
<protein>
    <recommendedName>
        <fullName evidence="4">NAB domain-containing protein</fullName>
    </recommendedName>
</protein>
<feature type="coiled-coil region" evidence="2">
    <location>
        <begin position="474"/>
        <end position="501"/>
    </location>
</feature>
<dbReference type="InterPro" id="IPR056888">
    <property type="entry name" value="NET2A-D/KIP1-like_dom"/>
</dbReference>
<dbReference type="Pfam" id="PF07765">
    <property type="entry name" value="KIP1"/>
    <property type="match status" value="1"/>
</dbReference>
<feature type="region of interest" description="Disordered" evidence="3">
    <location>
        <begin position="236"/>
        <end position="274"/>
    </location>
</feature>
<dbReference type="Proteomes" id="UP000467840">
    <property type="component" value="Chromosome 14"/>
</dbReference>
<accession>A0A6A6MGU9</accession>
<evidence type="ECO:0000259" key="4">
    <source>
        <dbReference type="PROSITE" id="PS51774"/>
    </source>
</evidence>
<keyword evidence="6" id="KW-1185">Reference proteome</keyword>
<feature type="domain" description="NAB" evidence="4">
    <location>
        <begin position="130"/>
        <end position="213"/>
    </location>
</feature>
<dbReference type="Pfam" id="PF25014">
    <property type="entry name" value="NET2A"/>
    <property type="match status" value="1"/>
</dbReference>
<organism evidence="5 6">
    <name type="scientific">Hevea brasiliensis</name>
    <name type="common">Para rubber tree</name>
    <name type="synonym">Siphonia brasiliensis</name>
    <dbReference type="NCBI Taxonomy" id="3981"/>
    <lineage>
        <taxon>Eukaryota</taxon>
        <taxon>Viridiplantae</taxon>
        <taxon>Streptophyta</taxon>
        <taxon>Embryophyta</taxon>
        <taxon>Tracheophyta</taxon>
        <taxon>Spermatophyta</taxon>
        <taxon>Magnoliopsida</taxon>
        <taxon>eudicotyledons</taxon>
        <taxon>Gunneridae</taxon>
        <taxon>Pentapetalae</taxon>
        <taxon>rosids</taxon>
        <taxon>fabids</taxon>
        <taxon>Malpighiales</taxon>
        <taxon>Euphorbiaceae</taxon>
        <taxon>Crotonoideae</taxon>
        <taxon>Micrandreae</taxon>
        <taxon>Hevea</taxon>
    </lineage>
</organism>
<dbReference type="AlphaFoldDB" id="A0A6A6MGU9"/>
<dbReference type="PROSITE" id="PS51774">
    <property type="entry name" value="NAB"/>
    <property type="match status" value="1"/>
</dbReference>
<dbReference type="PANTHER" id="PTHR31631">
    <property type="entry name" value="PROTEIN NETWORKED 2D"/>
    <property type="match status" value="1"/>
</dbReference>
<reference evidence="5 6" key="1">
    <citation type="journal article" date="2020" name="Mol. Plant">
        <title>The Chromosome-Based Rubber Tree Genome Provides New Insights into Spurge Genome Evolution and Rubber Biosynthesis.</title>
        <authorList>
            <person name="Liu J."/>
            <person name="Shi C."/>
            <person name="Shi C.C."/>
            <person name="Li W."/>
            <person name="Zhang Q.J."/>
            <person name="Zhang Y."/>
            <person name="Li K."/>
            <person name="Lu H.F."/>
            <person name="Shi C."/>
            <person name="Zhu S.T."/>
            <person name="Xiao Z.Y."/>
            <person name="Nan H."/>
            <person name="Yue Y."/>
            <person name="Zhu X.G."/>
            <person name="Wu Y."/>
            <person name="Hong X.N."/>
            <person name="Fan G.Y."/>
            <person name="Tong Y."/>
            <person name="Zhang D."/>
            <person name="Mao C.L."/>
            <person name="Liu Y.L."/>
            <person name="Hao S.J."/>
            <person name="Liu W.Q."/>
            <person name="Lv M.Q."/>
            <person name="Zhang H.B."/>
            <person name="Liu Y."/>
            <person name="Hu-Tang G.R."/>
            <person name="Wang J.P."/>
            <person name="Wang J.H."/>
            <person name="Sun Y.H."/>
            <person name="Ni S.B."/>
            <person name="Chen W.B."/>
            <person name="Zhang X.C."/>
            <person name="Jiao Y.N."/>
            <person name="Eichler E.E."/>
            <person name="Li G.H."/>
            <person name="Liu X."/>
            <person name="Gao L.Z."/>
        </authorList>
    </citation>
    <scope>NUCLEOTIDE SEQUENCE [LARGE SCALE GENOMIC DNA]</scope>
    <source>
        <strain evidence="6">cv. GT1</strain>
        <tissue evidence="5">Leaf</tissue>
    </source>
</reference>
<comment type="caution">
    <text evidence="5">The sequence shown here is derived from an EMBL/GenBank/DDBJ whole genome shotgun (WGS) entry which is preliminary data.</text>
</comment>
<name>A0A6A6MGU9_HEVBR</name>
<evidence type="ECO:0000256" key="1">
    <source>
        <dbReference type="ARBA" id="ARBA00023054"/>
    </source>
</evidence>
<evidence type="ECO:0000313" key="5">
    <source>
        <dbReference type="EMBL" id="KAF2311735.1"/>
    </source>
</evidence>